<dbReference type="InterPro" id="IPR000719">
    <property type="entry name" value="Prot_kinase_dom"/>
</dbReference>
<dbReference type="EMBL" id="KB469314">
    <property type="protein sequence ID" value="EPQ50692.1"/>
    <property type="molecule type" value="Genomic_DNA"/>
</dbReference>
<dbReference type="GeneID" id="19300740"/>
<sequence length="98" mass="10972">HAGAFTRAKILHRDISAGNILIVRKTIDDTGRVASRGLLNDWDLSKSTVEGNDQPRRPERTGTWQFMSGRLASNLSKPHLLPDDLESVLHVVIYEAIR</sequence>
<protein>
    <recommendedName>
        <fullName evidence="1">Protein kinase domain-containing protein</fullName>
    </recommendedName>
</protein>
<dbReference type="Pfam" id="PF17667">
    <property type="entry name" value="Pkinase_fungal"/>
    <property type="match status" value="1"/>
</dbReference>
<dbReference type="GO" id="GO:0004672">
    <property type="term" value="F:protein kinase activity"/>
    <property type="evidence" value="ECO:0007669"/>
    <property type="project" value="InterPro"/>
</dbReference>
<dbReference type="PANTHER" id="PTHR38248:SF2">
    <property type="entry name" value="FUNK1 11"/>
    <property type="match status" value="1"/>
</dbReference>
<evidence type="ECO:0000313" key="2">
    <source>
        <dbReference type="EMBL" id="EPQ50692.1"/>
    </source>
</evidence>
<evidence type="ECO:0000313" key="3">
    <source>
        <dbReference type="Proteomes" id="UP000030669"/>
    </source>
</evidence>
<organism evidence="2 3">
    <name type="scientific">Gloeophyllum trabeum (strain ATCC 11539 / FP-39264 / Madison 617)</name>
    <name type="common">Brown rot fungus</name>
    <dbReference type="NCBI Taxonomy" id="670483"/>
    <lineage>
        <taxon>Eukaryota</taxon>
        <taxon>Fungi</taxon>
        <taxon>Dikarya</taxon>
        <taxon>Basidiomycota</taxon>
        <taxon>Agaricomycotina</taxon>
        <taxon>Agaricomycetes</taxon>
        <taxon>Gloeophyllales</taxon>
        <taxon>Gloeophyllaceae</taxon>
        <taxon>Gloeophyllum</taxon>
    </lineage>
</organism>
<dbReference type="Gene3D" id="1.10.510.10">
    <property type="entry name" value="Transferase(Phosphotransferase) domain 1"/>
    <property type="match status" value="1"/>
</dbReference>
<dbReference type="Proteomes" id="UP000030669">
    <property type="component" value="Unassembled WGS sequence"/>
</dbReference>
<dbReference type="AlphaFoldDB" id="S7PTN6"/>
<dbReference type="KEGG" id="gtr:GLOTRDRAFT_12138"/>
<dbReference type="InterPro" id="IPR040976">
    <property type="entry name" value="Pkinase_fungal"/>
</dbReference>
<keyword evidence="3" id="KW-1185">Reference proteome</keyword>
<dbReference type="RefSeq" id="XP_007870814.1">
    <property type="nucleotide sequence ID" value="XM_007872623.1"/>
</dbReference>
<accession>S7PTN6</accession>
<dbReference type="PROSITE" id="PS00109">
    <property type="entry name" value="PROTEIN_KINASE_TYR"/>
    <property type="match status" value="1"/>
</dbReference>
<proteinExistence type="predicted"/>
<gene>
    <name evidence="2" type="ORF">GLOTRDRAFT_12138</name>
</gene>
<dbReference type="PROSITE" id="PS50011">
    <property type="entry name" value="PROTEIN_KINASE_DOM"/>
    <property type="match status" value="1"/>
</dbReference>
<feature type="non-terminal residue" evidence="2">
    <location>
        <position position="1"/>
    </location>
</feature>
<name>S7PTN6_GLOTA</name>
<evidence type="ECO:0000259" key="1">
    <source>
        <dbReference type="PROSITE" id="PS50011"/>
    </source>
</evidence>
<dbReference type="OrthoDB" id="2747778at2759"/>
<dbReference type="InterPro" id="IPR011009">
    <property type="entry name" value="Kinase-like_dom_sf"/>
</dbReference>
<dbReference type="OMA" id="EMSKPIY"/>
<dbReference type="PANTHER" id="PTHR38248">
    <property type="entry name" value="FUNK1 6"/>
    <property type="match status" value="1"/>
</dbReference>
<dbReference type="STRING" id="670483.S7PTN6"/>
<feature type="domain" description="Protein kinase" evidence="1">
    <location>
        <begin position="1"/>
        <end position="98"/>
    </location>
</feature>
<dbReference type="SUPFAM" id="SSF56112">
    <property type="entry name" value="Protein kinase-like (PK-like)"/>
    <property type="match status" value="1"/>
</dbReference>
<reference evidence="2 3" key="1">
    <citation type="journal article" date="2012" name="Science">
        <title>The Paleozoic origin of enzymatic lignin decomposition reconstructed from 31 fungal genomes.</title>
        <authorList>
            <person name="Floudas D."/>
            <person name="Binder M."/>
            <person name="Riley R."/>
            <person name="Barry K."/>
            <person name="Blanchette R.A."/>
            <person name="Henrissat B."/>
            <person name="Martinez A.T."/>
            <person name="Otillar R."/>
            <person name="Spatafora J.W."/>
            <person name="Yadav J.S."/>
            <person name="Aerts A."/>
            <person name="Benoit I."/>
            <person name="Boyd A."/>
            <person name="Carlson A."/>
            <person name="Copeland A."/>
            <person name="Coutinho P.M."/>
            <person name="de Vries R.P."/>
            <person name="Ferreira P."/>
            <person name="Findley K."/>
            <person name="Foster B."/>
            <person name="Gaskell J."/>
            <person name="Glotzer D."/>
            <person name="Gorecki P."/>
            <person name="Heitman J."/>
            <person name="Hesse C."/>
            <person name="Hori C."/>
            <person name="Igarashi K."/>
            <person name="Jurgens J.A."/>
            <person name="Kallen N."/>
            <person name="Kersten P."/>
            <person name="Kohler A."/>
            <person name="Kuees U."/>
            <person name="Kumar T.K.A."/>
            <person name="Kuo A."/>
            <person name="LaButti K."/>
            <person name="Larrondo L.F."/>
            <person name="Lindquist E."/>
            <person name="Ling A."/>
            <person name="Lombard V."/>
            <person name="Lucas S."/>
            <person name="Lundell T."/>
            <person name="Martin R."/>
            <person name="McLaughlin D.J."/>
            <person name="Morgenstern I."/>
            <person name="Morin E."/>
            <person name="Murat C."/>
            <person name="Nagy L.G."/>
            <person name="Nolan M."/>
            <person name="Ohm R.A."/>
            <person name="Patyshakuliyeva A."/>
            <person name="Rokas A."/>
            <person name="Ruiz-Duenas F.J."/>
            <person name="Sabat G."/>
            <person name="Salamov A."/>
            <person name="Samejima M."/>
            <person name="Schmutz J."/>
            <person name="Slot J.C."/>
            <person name="St John F."/>
            <person name="Stenlid J."/>
            <person name="Sun H."/>
            <person name="Sun S."/>
            <person name="Syed K."/>
            <person name="Tsang A."/>
            <person name="Wiebenga A."/>
            <person name="Young D."/>
            <person name="Pisabarro A."/>
            <person name="Eastwood D.C."/>
            <person name="Martin F."/>
            <person name="Cullen D."/>
            <person name="Grigoriev I.V."/>
            <person name="Hibbett D.S."/>
        </authorList>
    </citation>
    <scope>NUCLEOTIDE SEQUENCE [LARGE SCALE GENOMIC DNA]</scope>
    <source>
        <strain evidence="2 3">ATCC 11539</strain>
    </source>
</reference>
<dbReference type="InterPro" id="IPR008266">
    <property type="entry name" value="Tyr_kinase_AS"/>
</dbReference>
<dbReference type="GO" id="GO:0005524">
    <property type="term" value="F:ATP binding"/>
    <property type="evidence" value="ECO:0007669"/>
    <property type="project" value="InterPro"/>
</dbReference>
<dbReference type="HOGENOM" id="CLU_138921_1_0_1"/>
<feature type="non-terminal residue" evidence="2">
    <location>
        <position position="98"/>
    </location>
</feature>